<keyword evidence="2" id="KW-1185">Reference proteome</keyword>
<proteinExistence type="predicted"/>
<dbReference type="EMBL" id="JAWDGP010005484">
    <property type="protein sequence ID" value="KAK3756683.1"/>
    <property type="molecule type" value="Genomic_DNA"/>
</dbReference>
<dbReference type="Proteomes" id="UP001283361">
    <property type="component" value="Unassembled WGS sequence"/>
</dbReference>
<evidence type="ECO:0000313" key="2">
    <source>
        <dbReference type="Proteomes" id="UP001283361"/>
    </source>
</evidence>
<protein>
    <submittedName>
        <fullName evidence="1">Uncharacterized protein</fullName>
    </submittedName>
</protein>
<sequence length="87" mass="9670">MEAPKFGLKVPGFELYILPDDEGVLMSSGETLASRNLHEPLSLIALNSNDIAPKQLSDFLGSGTQRSRGQVSRTWSSVSAQDYFFWY</sequence>
<organism evidence="1 2">
    <name type="scientific">Elysia crispata</name>
    <name type="common">lettuce slug</name>
    <dbReference type="NCBI Taxonomy" id="231223"/>
    <lineage>
        <taxon>Eukaryota</taxon>
        <taxon>Metazoa</taxon>
        <taxon>Spiralia</taxon>
        <taxon>Lophotrochozoa</taxon>
        <taxon>Mollusca</taxon>
        <taxon>Gastropoda</taxon>
        <taxon>Heterobranchia</taxon>
        <taxon>Euthyneura</taxon>
        <taxon>Panpulmonata</taxon>
        <taxon>Sacoglossa</taxon>
        <taxon>Placobranchoidea</taxon>
        <taxon>Plakobranchidae</taxon>
        <taxon>Elysia</taxon>
    </lineage>
</organism>
<evidence type="ECO:0000313" key="1">
    <source>
        <dbReference type="EMBL" id="KAK3756683.1"/>
    </source>
</evidence>
<gene>
    <name evidence="1" type="ORF">RRG08_027098</name>
</gene>
<accession>A0AAE0YT09</accession>
<dbReference type="AlphaFoldDB" id="A0AAE0YT09"/>
<comment type="caution">
    <text evidence="1">The sequence shown here is derived from an EMBL/GenBank/DDBJ whole genome shotgun (WGS) entry which is preliminary data.</text>
</comment>
<name>A0AAE0YT09_9GAST</name>
<reference evidence="1" key="1">
    <citation type="journal article" date="2023" name="G3 (Bethesda)">
        <title>A reference genome for the long-term kleptoplast-retaining sea slug Elysia crispata morphotype clarki.</title>
        <authorList>
            <person name="Eastman K.E."/>
            <person name="Pendleton A.L."/>
            <person name="Shaikh M.A."/>
            <person name="Suttiyut T."/>
            <person name="Ogas R."/>
            <person name="Tomko P."/>
            <person name="Gavelis G."/>
            <person name="Widhalm J.R."/>
            <person name="Wisecaver J.H."/>
        </authorList>
    </citation>
    <scope>NUCLEOTIDE SEQUENCE</scope>
    <source>
        <strain evidence="1">ECLA1</strain>
    </source>
</reference>